<dbReference type="RefSeq" id="WP_022937759.1">
    <property type="nucleotide sequence ID" value="NZ_CABKRQ010000003.1"/>
</dbReference>
<dbReference type="EMBL" id="QJKH01000021">
    <property type="protein sequence ID" value="PXX75058.1"/>
    <property type="molecule type" value="Genomic_DNA"/>
</dbReference>
<dbReference type="STRING" id="1034346.GCA_000313565_01456"/>
<accession>A0A318KS28</accession>
<reference evidence="1 2" key="1">
    <citation type="submission" date="2018-05" db="EMBL/GenBank/DDBJ databases">
        <title>Genomic Encyclopedia of Type Strains, Phase IV (KMG-IV): sequencing the most valuable type-strain genomes for metagenomic binning, comparative biology and taxonomic classification.</title>
        <authorList>
            <person name="Goeker M."/>
        </authorList>
    </citation>
    <scope>NUCLEOTIDE SEQUENCE [LARGE SCALE GENOMIC DNA]</scope>
    <source>
        <strain evidence="1 2">JC118</strain>
    </source>
</reference>
<name>A0A318KS28_9FIRM</name>
<gene>
    <name evidence="1" type="ORF">DES51_12141</name>
</gene>
<dbReference type="PROSITE" id="PS51257">
    <property type="entry name" value="PROKAR_LIPOPROTEIN"/>
    <property type="match status" value="1"/>
</dbReference>
<comment type="caution">
    <text evidence="1">The sequence shown here is derived from an EMBL/GenBank/DDBJ whole genome shotgun (WGS) entry which is preliminary data.</text>
</comment>
<dbReference type="Proteomes" id="UP000247612">
    <property type="component" value="Unassembled WGS sequence"/>
</dbReference>
<dbReference type="OrthoDB" id="9897120at2"/>
<evidence type="ECO:0000313" key="1">
    <source>
        <dbReference type="EMBL" id="PXX75058.1"/>
    </source>
</evidence>
<keyword evidence="2" id="KW-1185">Reference proteome</keyword>
<organism evidence="1 2">
    <name type="scientific">Dielma fastidiosa</name>
    <dbReference type="NCBI Taxonomy" id="1034346"/>
    <lineage>
        <taxon>Bacteria</taxon>
        <taxon>Bacillati</taxon>
        <taxon>Bacillota</taxon>
        <taxon>Erysipelotrichia</taxon>
        <taxon>Erysipelotrichales</taxon>
        <taxon>Erysipelotrichaceae</taxon>
        <taxon>Dielma</taxon>
    </lineage>
</organism>
<evidence type="ECO:0000313" key="2">
    <source>
        <dbReference type="Proteomes" id="UP000247612"/>
    </source>
</evidence>
<sequence length="576" mass="66473">MKTLKMILCLSLLLIGCAKEKSQPVMKYGSSLTELIENDTDQRTAELYQQLANKEYVSTAFSYFNSGMMNSVEFDNADKLTELFDLIESAIVDLNYYGPGRTIQELDAANSFFIISAVDAMGETSQFTLYAIVPHVLRIKDNSKDYLIDLGADFNLYSFFDFVYVDTQPKSNELMGKWIWANADTPNIYDSGKAFKIDDWQANNFYLQKKDLNYDNDLDSFDKAMNAIINLGSVPIPPEPSFELFIYIMKNYPNIHAIYPDLTVTSDEIHYLDGDEEKTIHLAEPIPANSTIMSGEQFRAAYRELFDRESSFDESTSWYYSPQWFVSGQYIKHEDLYVYYVYADGAVSNDYTGWIMRINDQHEREGIAIIEASVAYTEIKDNVQKGRTDCFLYRQDYSLIDASTINLSLNKLDELLNVFKDDLLQLGIKLKAHADGTYSIVSIETLNERDVMQVIDSSKPIINVYKVSDNDWTPIPQFNLSGTLAREVNEQLYYHSNYQKDKYKLKAYEDDQQAYIAELDKTKLNDEPISGYRYDKITHELTDFNGSAITFGYLDQFGITEDYRLYHDFNIDNCRR</sequence>
<dbReference type="AlphaFoldDB" id="A0A318KS28"/>
<protein>
    <submittedName>
        <fullName evidence="1">Uncharacterized protein</fullName>
    </submittedName>
</protein>
<proteinExistence type="predicted"/>